<evidence type="ECO:0000256" key="3">
    <source>
        <dbReference type="ARBA" id="ARBA00009759"/>
    </source>
</evidence>
<feature type="binding site" evidence="7">
    <location>
        <position position="111"/>
    </location>
    <ligand>
        <name>Mg(2+)</name>
        <dbReference type="ChEBI" id="CHEBI:18420"/>
        <label>1</label>
        <note>catalytic</note>
    </ligand>
</feature>
<dbReference type="InterPro" id="IPR020550">
    <property type="entry name" value="Inositol_monophosphatase_CS"/>
</dbReference>
<dbReference type="Pfam" id="PF00459">
    <property type="entry name" value="Inositol_P"/>
    <property type="match status" value="1"/>
</dbReference>
<comment type="caution">
    <text evidence="9">The sequence shown here is derived from an EMBL/GenBank/DDBJ whole genome shotgun (WGS) entry which is preliminary data.</text>
</comment>
<dbReference type="InterPro" id="IPR000760">
    <property type="entry name" value="Inositol_monophosphatase-like"/>
</dbReference>
<evidence type="ECO:0000256" key="4">
    <source>
        <dbReference type="ARBA" id="ARBA00022723"/>
    </source>
</evidence>
<dbReference type="GO" id="GO:0008934">
    <property type="term" value="F:inositol monophosphate 1-phosphatase activity"/>
    <property type="evidence" value="ECO:0007669"/>
    <property type="project" value="InterPro"/>
</dbReference>
<dbReference type="RefSeq" id="WP_290595334.1">
    <property type="nucleotide sequence ID" value="NZ_CAKZIO010000003.1"/>
</dbReference>
<evidence type="ECO:0000313" key="10">
    <source>
        <dbReference type="Proteomes" id="UP000248606"/>
    </source>
</evidence>
<dbReference type="InterPro" id="IPR020583">
    <property type="entry name" value="Inositol_monoP_metal-BS"/>
</dbReference>
<dbReference type="InterPro" id="IPR033942">
    <property type="entry name" value="IMPase"/>
</dbReference>
<dbReference type="GO" id="GO:0007165">
    <property type="term" value="P:signal transduction"/>
    <property type="evidence" value="ECO:0007669"/>
    <property type="project" value="TreeGrafter"/>
</dbReference>
<feature type="binding site" evidence="7">
    <location>
        <position position="108"/>
    </location>
    <ligand>
        <name>Mg(2+)</name>
        <dbReference type="ChEBI" id="CHEBI:18420"/>
        <label>1</label>
        <note>catalytic</note>
    </ligand>
</feature>
<dbReference type="PROSITE" id="PS00629">
    <property type="entry name" value="IMP_1"/>
    <property type="match status" value="1"/>
</dbReference>
<dbReference type="Gene3D" id="3.40.190.80">
    <property type="match status" value="1"/>
</dbReference>
<dbReference type="PANTHER" id="PTHR20854">
    <property type="entry name" value="INOSITOL MONOPHOSPHATASE"/>
    <property type="match status" value="1"/>
</dbReference>
<keyword evidence="4 7" id="KW-0479">Metal-binding</keyword>
<evidence type="ECO:0000256" key="1">
    <source>
        <dbReference type="ARBA" id="ARBA00001033"/>
    </source>
</evidence>
<sequence length="306" mass="31880">MADPTTSSSLITPAELRDLAVKMAANSAQLVARRRAELLSGNTASTATALGQQLKTTECDPVTVVDKENEKALRDFLTSTRPHDSILGEEGGGEVMTGDENAVTWILDPIDGTVNFLYNIPAYSVSIAAAMNGKVVAGAVANIVGNEIFSAHRGGGASAISVEDALADPQNARTAPRLSCNEPANLGVTLLGTGFSYTASKRALQGALFSKVISHVRDIRRLGSAALDLCFVAAGRLDAYYEHGLHPWDRAAGGIIAQEAGAVTAIPDPAEIGHKGTLNYAVAPSVAKEFLAMMEEAGGLQPMPLP</sequence>
<accession>A0A2W5IEV8</accession>
<organism evidence="9 10">
    <name type="scientific">Lawsonella clevelandensis</name>
    <dbReference type="NCBI Taxonomy" id="1528099"/>
    <lineage>
        <taxon>Bacteria</taxon>
        <taxon>Bacillati</taxon>
        <taxon>Actinomycetota</taxon>
        <taxon>Actinomycetes</taxon>
        <taxon>Mycobacteriales</taxon>
        <taxon>Lawsonellaceae</taxon>
        <taxon>Lawsonella</taxon>
    </lineage>
</organism>
<dbReference type="Gene3D" id="3.30.540.10">
    <property type="entry name" value="Fructose-1,6-Bisphosphatase, subunit A, domain 1"/>
    <property type="match status" value="1"/>
</dbReference>
<dbReference type="EC" id="3.1.3.25" evidence="8"/>
<comment type="similarity">
    <text evidence="3 8">Belongs to the inositol monophosphatase superfamily.</text>
</comment>
<dbReference type="PROSITE" id="PS00630">
    <property type="entry name" value="IMP_2"/>
    <property type="match status" value="1"/>
</dbReference>
<dbReference type="EMBL" id="QFOZ01000001">
    <property type="protein sequence ID" value="PZP89878.1"/>
    <property type="molecule type" value="Genomic_DNA"/>
</dbReference>
<reference evidence="9 10" key="1">
    <citation type="submission" date="2017-08" db="EMBL/GenBank/DDBJ databases">
        <title>Infants hospitalized years apart are colonized by the same room-sourced microbial strains.</title>
        <authorList>
            <person name="Brooks B."/>
            <person name="Olm M.R."/>
            <person name="Firek B.A."/>
            <person name="Baker R."/>
            <person name="Thomas B.C."/>
            <person name="Morowitz M.J."/>
            <person name="Banfield J.F."/>
        </authorList>
    </citation>
    <scope>NUCLEOTIDE SEQUENCE [LARGE SCALE GENOMIC DNA]</scope>
    <source>
        <strain evidence="9">S2_006_000_R1_57</strain>
    </source>
</reference>
<evidence type="ECO:0000256" key="7">
    <source>
        <dbReference type="PIRSR" id="PIRSR600760-2"/>
    </source>
</evidence>
<proteinExistence type="inferred from homology"/>
<evidence type="ECO:0000313" key="9">
    <source>
        <dbReference type="EMBL" id="PZP89878.1"/>
    </source>
</evidence>
<evidence type="ECO:0000256" key="5">
    <source>
        <dbReference type="ARBA" id="ARBA00022801"/>
    </source>
</evidence>
<feature type="binding site" evidence="7">
    <location>
        <position position="249"/>
    </location>
    <ligand>
        <name>Mg(2+)</name>
        <dbReference type="ChEBI" id="CHEBI:18420"/>
        <label>1</label>
        <note>catalytic</note>
    </ligand>
</feature>
<keyword evidence="6 7" id="KW-0460">Magnesium</keyword>
<name>A0A2W5IEV8_9ACTN</name>
<dbReference type="GO" id="GO:0046854">
    <property type="term" value="P:phosphatidylinositol phosphate biosynthetic process"/>
    <property type="evidence" value="ECO:0007669"/>
    <property type="project" value="InterPro"/>
</dbReference>
<comment type="catalytic activity">
    <reaction evidence="1 8">
        <text>a myo-inositol phosphate + H2O = myo-inositol + phosphate</text>
        <dbReference type="Rhea" id="RHEA:24056"/>
        <dbReference type="ChEBI" id="CHEBI:15377"/>
        <dbReference type="ChEBI" id="CHEBI:17268"/>
        <dbReference type="ChEBI" id="CHEBI:43474"/>
        <dbReference type="ChEBI" id="CHEBI:84139"/>
        <dbReference type="EC" id="3.1.3.25"/>
    </reaction>
</comment>
<dbReference type="PANTHER" id="PTHR20854:SF4">
    <property type="entry name" value="INOSITOL-1-MONOPHOSPHATASE-RELATED"/>
    <property type="match status" value="1"/>
</dbReference>
<gene>
    <name evidence="9" type="ORF">DI579_01580</name>
</gene>
<dbReference type="SUPFAM" id="SSF56655">
    <property type="entry name" value="Carbohydrate phosphatase"/>
    <property type="match status" value="1"/>
</dbReference>
<evidence type="ECO:0000256" key="6">
    <source>
        <dbReference type="ARBA" id="ARBA00022842"/>
    </source>
</evidence>
<feature type="binding site" evidence="7">
    <location>
        <position position="89"/>
    </location>
    <ligand>
        <name>Mg(2+)</name>
        <dbReference type="ChEBI" id="CHEBI:18420"/>
        <label>1</label>
        <note>catalytic</note>
    </ligand>
</feature>
<feature type="binding site" evidence="7">
    <location>
        <position position="110"/>
    </location>
    <ligand>
        <name>Mg(2+)</name>
        <dbReference type="ChEBI" id="CHEBI:18420"/>
        <label>1</label>
        <note>catalytic</note>
    </ligand>
</feature>
<dbReference type="GO" id="GO:0006020">
    <property type="term" value="P:inositol metabolic process"/>
    <property type="evidence" value="ECO:0007669"/>
    <property type="project" value="TreeGrafter"/>
</dbReference>
<dbReference type="GO" id="GO:0046872">
    <property type="term" value="F:metal ion binding"/>
    <property type="evidence" value="ECO:0007669"/>
    <property type="project" value="UniProtKB-KW"/>
</dbReference>
<dbReference type="AlphaFoldDB" id="A0A2W5IEV8"/>
<comment type="cofactor">
    <cofactor evidence="2 7 8">
        <name>Mg(2+)</name>
        <dbReference type="ChEBI" id="CHEBI:18420"/>
    </cofactor>
</comment>
<protein>
    <recommendedName>
        <fullName evidence="8">Inositol-1-monophosphatase</fullName>
        <ecNumber evidence="8">3.1.3.25</ecNumber>
    </recommendedName>
</protein>
<dbReference type="CDD" id="cd01639">
    <property type="entry name" value="IMPase"/>
    <property type="match status" value="1"/>
</dbReference>
<dbReference type="PRINTS" id="PR00377">
    <property type="entry name" value="IMPHPHTASES"/>
</dbReference>
<evidence type="ECO:0000256" key="2">
    <source>
        <dbReference type="ARBA" id="ARBA00001946"/>
    </source>
</evidence>
<evidence type="ECO:0000256" key="8">
    <source>
        <dbReference type="RuleBase" id="RU364068"/>
    </source>
</evidence>
<dbReference type="Proteomes" id="UP000248606">
    <property type="component" value="Unassembled WGS sequence"/>
</dbReference>
<keyword evidence="5 8" id="KW-0378">Hydrolase</keyword>